<keyword evidence="19" id="KW-1185">Reference proteome</keyword>
<dbReference type="RefSeq" id="WP_034342888.1">
    <property type="nucleotide sequence ID" value="NZ_CAMTKE010000001.1"/>
</dbReference>
<dbReference type="STRING" id="76936.BN2458_PEG0531"/>
<sequence>MKKILCVALLLFFPSFLLASAGIEGSDFVERIINFVIFVAILWYFAFDPIKGLFVNRKNAIAARLQEAQSNLHKAKQEKEEAQKRLEESKERGKSIVNAAKQEAYLVEQRYNGQIKKDVEALKYALESNIEFERRKVVQESVNKLLNTLIKSNDIHLNKEEYVNIITKRIS</sequence>
<accession>A0A099UDS2</accession>
<keyword evidence="15" id="KW-0175">Coiled coil</keyword>
<evidence type="ECO:0000313" key="18">
    <source>
        <dbReference type="EMBL" id="TLD79472.1"/>
    </source>
</evidence>
<keyword evidence="3 13" id="KW-0138">CF(0)</keyword>
<keyword evidence="16" id="KW-0732">Signal</keyword>
<dbReference type="EMBL" id="JRPF02000001">
    <property type="protein sequence ID" value="TLD79472.1"/>
    <property type="molecule type" value="Genomic_DNA"/>
</dbReference>
<dbReference type="Pfam" id="PF00430">
    <property type="entry name" value="ATP-synt_B"/>
    <property type="match status" value="1"/>
</dbReference>
<evidence type="ECO:0000256" key="11">
    <source>
        <dbReference type="ARBA" id="ARBA00025614"/>
    </source>
</evidence>
<keyword evidence="4 13" id="KW-0812">Transmembrane</keyword>
<dbReference type="KEGG" id="hty:BN2458_PEG0531"/>
<evidence type="ECO:0000313" key="19">
    <source>
        <dbReference type="Proteomes" id="UP000029925"/>
    </source>
</evidence>
<evidence type="ECO:0000256" key="4">
    <source>
        <dbReference type="ARBA" id="ARBA00022692"/>
    </source>
</evidence>
<keyword evidence="9 13" id="KW-0066">ATP synthesis</keyword>
<dbReference type="AlphaFoldDB" id="A0A099UDS2"/>
<keyword evidence="7 13" id="KW-0406">Ion transport</keyword>
<dbReference type="GO" id="GO:0046933">
    <property type="term" value="F:proton-transporting ATP synthase activity, rotational mechanism"/>
    <property type="evidence" value="ECO:0007669"/>
    <property type="project" value="UniProtKB-UniRule"/>
</dbReference>
<dbReference type="EMBL" id="LN907858">
    <property type="protein sequence ID" value="CUU39417.1"/>
    <property type="molecule type" value="Genomic_DNA"/>
</dbReference>
<dbReference type="GO" id="GO:0046961">
    <property type="term" value="F:proton-transporting ATPase activity, rotational mechanism"/>
    <property type="evidence" value="ECO:0007669"/>
    <property type="project" value="TreeGrafter"/>
</dbReference>
<evidence type="ECO:0000256" key="16">
    <source>
        <dbReference type="SAM" id="SignalP"/>
    </source>
</evidence>
<dbReference type="GeneID" id="78150832"/>
<comment type="function">
    <text evidence="11">Component of the F(0) channel, it forms part of the peripheral stalk, linking F(1) to F(0). The b'-subunit is a diverged and duplicated form of b found in plants and photosynthetic bacteria.</text>
</comment>
<evidence type="ECO:0000313" key="20">
    <source>
        <dbReference type="Proteomes" id="UP000064525"/>
    </source>
</evidence>
<evidence type="ECO:0000256" key="15">
    <source>
        <dbReference type="SAM" id="Coils"/>
    </source>
</evidence>
<dbReference type="HAMAP" id="MF_01398">
    <property type="entry name" value="ATP_synth_b_bprime"/>
    <property type="match status" value="1"/>
</dbReference>
<evidence type="ECO:0000256" key="10">
    <source>
        <dbReference type="ARBA" id="ARBA00025198"/>
    </source>
</evidence>
<evidence type="ECO:0000256" key="1">
    <source>
        <dbReference type="ARBA" id="ARBA00005513"/>
    </source>
</evidence>
<evidence type="ECO:0000313" key="17">
    <source>
        <dbReference type="EMBL" id="CUU39417.1"/>
    </source>
</evidence>
<proteinExistence type="inferred from homology"/>
<keyword evidence="8 13" id="KW-0472">Membrane</keyword>
<keyword evidence="13" id="KW-1003">Cell membrane</keyword>
<comment type="subcellular location">
    <subcellularLocation>
        <location evidence="13">Cell membrane</location>
        <topology evidence="13">Single-pass membrane protein</topology>
    </subcellularLocation>
    <subcellularLocation>
        <location evidence="12">Endomembrane system</location>
        <topology evidence="12">Single-pass membrane protein</topology>
    </subcellularLocation>
</comment>
<keyword evidence="17" id="KW-0378">Hydrolase</keyword>
<dbReference type="GO" id="GO:0016787">
    <property type="term" value="F:hydrolase activity"/>
    <property type="evidence" value="ECO:0007669"/>
    <property type="project" value="UniProtKB-KW"/>
</dbReference>
<dbReference type="Proteomes" id="UP000064525">
    <property type="component" value="Chromosome I"/>
</dbReference>
<evidence type="ECO:0000256" key="8">
    <source>
        <dbReference type="ARBA" id="ARBA00023136"/>
    </source>
</evidence>
<evidence type="ECO:0000256" key="2">
    <source>
        <dbReference type="ARBA" id="ARBA00022448"/>
    </source>
</evidence>
<evidence type="ECO:0000256" key="3">
    <source>
        <dbReference type="ARBA" id="ARBA00022547"/>
    </source>
</evidence>
<dbReference type="Proteomes" id="UP000029925">
    <property type="component" value="Unassembled WGS sequence"/>
</dbReference>
<dbReference type="PATRIC" id="fig|76936.10.peg.518"/>
<keyword evidence="2 13" id="KW-0813">Transport</keyword>
<evidence type="ECO:0000256" key="12">
    <source>
        <dbReference type="ARBA" id="ARBA00037847"/>
    </source>
</evidence>
<feature type="chain" id="PRO_5044540550" description="ATP synthase subunit b" evidence="16">
    <location>
        <begin position="20"/>
        <end position="171"/>
    </location>
</feature>
<comment type="similarity">
    <text evidence="1 13 14">Belongs to the ATPase B chain family.</text>
</comment>
<reference evidence="17" key="3">
    <citation type="submission" date="2015-11" db="EMBL/GenBank/DDBJ databases">
        <authorList>
            <person name="Zhang Y."/>
            <person name="Guo Z."/>
        </authorList>
    </citation>
    <scope>NUCLEOTIDE SEQUENCE</scope>
    <source>
        <strain evidence="17">1</strain>
    </source>
</reference>
<dbReference type="NCBIfam" id="NF006292">
    <property type="entry name" value="PRK08475.1"/>
    <property type="match status" value="1"/>
</dbReference>
<dbReference type="PANTHER" id="PTHR33445">
    <property type="entry name" value="ATP SYNTHASE SUBUNIT B', CHLOROPLASTIC"/>
    <property type="match status" value="1"/>
</dbReference>
<evidence type="ECO:0000256" key="9">
    <source>
        <dbReference type="ARBA" id="ARBA00023310"/>
    </source>
</evidence>
<dbReference type="InterPro" id="IPR002146">
    <property type="entry name" value="ATP_synth_b/b'su_bac/chlpt"/>
</dbReference>
<protein>
    <recommendedName>
        <fullName evidence="13">ATP synthase subunit b</fullName>
    </recommendedName>
    <alternativeName>
        <fullName evidence="13">ATP synthase F(0) sector subunit b</fullName>
    </alternativeName>
    <alternativeName>
        <fullName evidence="13">ATPase subunit I</fullName>
    </alternativeName>
    <alternativeName>
        <fullName evidence="13">F-type ATPase subunit b</fullName>
        <shortName evidence="13">F-ATPase subunit b</shortName>
    </alternativeName>
</protein>
<gene>
    <name evidence="13" type="primary">atpF</name>
    <name evidence="17" type="ORF">BN2458_PEG0531</name>
    <name evidence="18" type="ORF">LS75_000590</name>
</gene>
<feature type="transmembrane region" description="Helical" evidence="13">
    <location>
        <begin position="31"/>
        <end position="47"/>
    </location>
</feature>
<dbReference type="GO" id="GO:0012505">
    <property type="term" value="C:endomembrane system"/>
    <property type="evidence" value="ECO:0007669"/>
    <property type="project" value="UniProtKB-SubCell"/>
</dbReference>
<evidence type="ECO:0000256" key="14">
    <source>
        <dbReference type="RuleBase" id="RU003848"/>
    </source>
</evidence>
<feature type="signal peptide" evidence="16">
    <location>
        <begin position="1"/>
        <end position="19"/>
    </location>
</feature>
<keyword evidence="6 13" id="KW-1133">Transmembrane helix</keyword>
<keyword evidence="5 13" id="KW-0375">Hydrogen ion transport</keyword>
<dbReference type="GO" id="GO:0005886">
    <property type="term" value="C:plasma membrane"/>
    <property type="evidence" value="ECO:0007669"/>
    <property type="project" value="UniProtKB-SubCell"/>
</dbReference>
<dbReference type="CDD" id="cd06503">
    <property type="entry name" value="ATP-synt_Fo_b"/>
    <property type="match status" value="1"/>
</dbReference>
<feature type="coiled-coil region" evidence="15">
    <location>
        <begin position="58"/>
        <end position="99"/>
    </location>
</feature>
<evidence type="ECO:0000256" key="7">
    <source>
        <dbReference type="ARBA" id="ARBA00023065"/>
    </source>
</evidence>
<evidence type="ECO:0000256" key="13">
    <source>
        <dbReference type="HAMAP-Rule" id="MF_01398"/>
    </source>
</evidence>
<comment type="function">
    <text evidence="10 13">F(1)F(0) ATP synthase produces ATP from ADP in the presence of a proton or sodium gradient. F-type ATPases consist of two structural domains, F(1) containing the extramembraneous catalytic core and F(0) containing the membrane proton channel, linked together by a central stalk and a peripheral stalk. During catalysis, ATP synthesis in the catalytic domain of F(1) is coupled via a rotary mechanism of the central stalk subunits to proton translocation.</text>
</comment>
<dbReference type="PANTHER" id="PTHR33445:SF2">
    <property type="entry name" value="ATP SYNTHASE SUBUNIT B', CHLOROPLASTIC"/>
    <property type="match status" value="1"/>
</dbReference>
<reference evidence="20" key="2">
    <citation type="submission" date="2015-11" db="EMBL/GenBank/DDBJ databases">
        <authorList>
            <person name="Anvar S.Y."/>
        </authorList>
    </citation>
    <scope>NUCLEOTIDE SEQUENCE [LARGE SCALE GENOMIC DNA]</scope>
</reference>
<reference evidence="18 19" key="1">
    <citation type="journal article" date="2014" name="Genome Announc.">
        <title>Draft genome sequences of eight enterohepatic helicobacter species isolated from both laboratory and wild rodents.</title>
        <authorList>
            <person name="Sheh A."/>
            <person name="Shen Z."/>
            <person name="Fox J.G."/>
        </authorList>
    </citation>
    <scope>NUCLEOTIDE SEQUENCE [LARGE SCALE GENOMIC DNA]</scope>
    <source>
        <strain evidence="18 19">MIT 98-6810</strain>
    </source>
</reference>
<organism evidence="17 20">
    <name type="scientific">Helicobacter typhlonius</name>
    <dbReference type="NCBI Taxonomy" id="76936"/>
    <lineage>
        <taxon>Bacteria</taxon>
        <taxon>Pseudomonadati</taxon>
        <taxon>Campylobacterota</taxon>
        <taxon>Epsilonproteobacteria</taxon>
        <taxon>Campylobacterales</taxon>
        <taxon>Helicobacteraceae</taxon>
        <taxon>Helicobacter</taxon>
    </lineage>
</organism>
<name>A0A099UDS2_9HELI</name>
<comment type="subunit">
    <text evidence="13">F-type ATPases have 2 components, F(1) - the catalytic core - and F(0) - the membrane proton channel. F(1) has five subunits: alpha(3), beta(3), gamma(1), delta(1), epsilon(1). F(0) has three main subunits: a(1), b(2) and c(10-14). The alpha and beta chains form an alternating ring which encloses part of the gamma chain. F(1) is attached to F(0) by a central stalk formed by the gamma and epsilon chains, while a peripheral stalk is formed by the delta and b chains.</text>
</comment>
<dbReference type="OrthoDB" id="5373033at2"/>
<evidence type="ECO:0000256" key="5">
    <source>
        <dbReference type="ARBA" id="ARBA00022781"/>
    </source>
</evidence>
<dbReference type="InterPro" id="IPR050059">
    <property type="entry name" value="ATP_synthase_B_chain"/>
</dbReference>
<evidence type="ECO:0000256" key="6">
    <source>
        <dbReference type="ARBA" id="ARBA00022989"/>
    </source>
</evidence>
<dbReference type="GO" id="GO:0045259">
    <property type="term" value="C:proton-transporting ATP synthase complex"/>
    <property type="evidence" value="ECO:0007669"/>
    <property type="project" value="UniProtKB-KW"/>
</dbReference>